<protein>
    <submittedName>
        <fullName evidence="2">Uncharacterized protein</fullName>
    </submittedName>
</protein>
<sequence>MDSIMNMNFNMNLNVLYEQPKQYLDTLAKSAYLAYLYVNPDTKYTNYINQTEIMNNEIPDDMVFLTLLFTTSLLSTIVISIIIANYFIPNDINSLESVNPVNPVNSSNDYTKPPPVYFGSIIELAKKNNIMKSKMKVNNNYFVLLRVQMKNDIPMRNTKYELYSNNIDNVKPQSFTTKDMYMIMGFNYYETDLNISSIIIRGINYLNAISPEIYRNKDFIIVAIGGMNDKKSNEFYEGLVHINYELFNVKNVNIKIKDDENSNKNNNNIVKYVLTLPIYDVYNMFMDTYNDTLFETSIYSIDKNNYEYLCGKSINGFRF</sequence>
<keyword evidence="1" id="KW-0472">Membrane</keyword>
<proteinExistence type="predicted"/>
<keyword evidence="1" id="KW-0812">Transmembrane</keyword>
<evidence type="ECO:0000256" key="1">
    <source>
        <dbReference type="SAM" id="Phobius"/>
    </source>
</evidence>
<name>A0A6C0F1J6_9ZZZZ</name>
<organism evidence="2">
    <name type="scientific">viral metagenome</name>
    <dbReference type="NCBI Taxonomy" id="1070528"/>
    <lineage>
        <taxon>unclassified sequences</taxon>
        <taxon>metagenomes</taxon>
        <taxon>organismal metagenomes</taxon>
    </lineage>
</organism>
<dbReference type="EMBL" id="MN738995">
    <property type="protein sequence ID" value="QHT34240.1"/>
    <property type="molecule type" value="Genomic_DNA"/>
</dbReference>
<keyword evidence="1" id="KW-1133">Transmembrane helix</keyword>
<dbReference type="AlphaFoldDB" id="A0A6C0F1J6"/>
<reference evidence="2" key="1">
    <citation type="journal article" date="2020" name="Nature">
        <title>Giant virus diversity and host interactions through global metagenomics.</title>
        <authorList>
            <person name="Schulz F."/>
            <person name="Roux S."/>
            <person name="Paez-Espino D."/>
            <person name="Jungbluth S."/>
            <person name="Walsh D.A."/>
            <person name="Denef V.J."/>
            <person name="McMahon K.D."/>
            <person name="Konstantinidis K.T."/>
            <person name="Eloe-Fadrosh E.A."/>
            <person name="Kyrpides N.C."/>
            <person name="Woyke T."/>
        </authorList>
    </citation>
    <scope>NUCLEOTIDE SEQUENCE</scope>
    <source>
        <strain evidence="2">GVMAG-M-3300009161-52</strain>
    </source>
</reference>
<feature type="transmembrane region" description="Helical" evidence="1">
    <location>
        <begin position="63"/>
        <end position="88"/>
    </location>
</feature>
<accession>A0A6C0F1J6</accession>
<evidence type="ECO:0000313" key="2">
    <source>
        <dbReference type="EMBL" id="QHT34240.1"/>
    </source>
</evidence>